<keyword evidence="4" id="KW-0548">Nucleotidyltransferase</keyword>
<dbReference type="STRING" id="927083.DB32_001824"/>
<protein>
    <recommendedName>
        <fullName evidence="2">DNA polymerase III subunit delta</fullName>
        <ecNumber evidence="1">2.7.7.7</ecNumber>
    </recommendedName>
</protein>
<accession>A0A0F6W0X4</accession>
<dbReference type="InterPro" id="IPR027417">
    <property type="entry name" value="P-loop_NTPase"/>
</dbReference>
<keyword evidence="5" id="KW-0235">DNA replication</keyword>
<gene>
    <name evidence="11" type="ORF">DB32_001824</name>
</gene>
<evidence type="ECO:0000313" key="12">
    <source>
        <dbReference type="Proteomes" id="UP000034883"/>
    </source>
</evidence>
<evidence type="ECO:0000256" key="5">
    <source>
        <dbReference type="ARBA" id="ARBA00022705"/>
    </source>
</evidence>
<dbReference type="GO" id="GO:0006261">
    <property type="term" value="P:DNA-templated DNA replication"/>
    <property type="evidence" value="ECO:0007669"/>
    <property type="project" value="TreeGrafter"/>
</dbReference>
<dbReference type="EC" id="2.7.7.7" evidence="1"/>
<feature type="domain" description="DNA polymerase III delta N-terminal" evidence="9">
    <location>
        <begin position="24"/>
        <end position="139"/>
    </location>
</feature>
<comment type="catalytic activity">
    <reaction evidence="8">
        <text>DNA(n) + a 2'-deoxyribonucleoside 5'-triphosphate = DNA(n+1) + diphosphate</text>
        <dbReference type="Rhea" id="RHEA:22508"/>
        <dbReference type="Rhea" id="RHEA-COMP:17339"/>
        <dbReference type="Rhea" id="RHEA-COMP:17340"/>
        <dbReference type="ChEBI" id="CHEBI:33019"/>
        <dbReference type="ChEBI" id="CHEBI:61560"/>
        <dbReference type="ChEBI" id="CHEBI:173112"/>
        <dbReference type="EC" id="2.7.7.7"/>
    </reaction>
</comment>
<dbReference type="RefSeq" id="WP_053231991.1">
    <property type="nucleotide sequence ID" value="NZ_CP011125.1"/>
</dbReference>
<dbReference type="PANTHER" id="PTHR34388">
    <property type="entry name" value="DNA POLYMERASE III SUBUNIT DELTA"/>
    <property type="match status" value="1"/>
</dbReference>
<proteinExistence type="inferred from homology"/>
<dbReference type="GO" id="GO:0003887">
    <property type="term" value="F:DNA-directed DNA polymerase activity"/>
    <property type="evidence" value="ECO:0007669"/>
    <property type="project" value="UniProtKB-KW"/>
</dbReference>
<sequence>MSEERDIQSLLGDARAGKWQPIVLLVGSERFLAERAAKLLKKAVVGDGPSGFNDDLFHGAQVVASRVVGTAKTLPMMAKARYVLIRDAEDVPAAELDALAAYVAAPSPSTCLVMIAEKIDGRSKLSKAAKSAGAWIECEPLKGPLLERFVLGEAKRRGHTISPDAGQALLDALGNDLAAIDDAVERLSLYVGKGAPIDLAAVEASIVRIRVDSIWTVVDAVAARKSAVALEAVGSLLADREPPLRILAMVARQLRMVAKAKQALADGLRGPEMARFAGALPFKARDLEAAARKFDDDALRAAFRALAEADLALKGSKRPPEVVMEEVILALCSGRDLPLVSEWQFRV</sequence>
<name>A0A0F6W0X4_9BACT</name>
<dbReference type="Gene3D" id="1.10.8.60">
    <property type="match status" value="1"/>
</dbReference>
<keyword evidence="3" id="KW-0808">Transferase</keyword>
<evidence type="ECO:0000259" key="9">
    <source>
        <dbReference type="Pfam" id="PF06144"/>
    </source>
</evidence>
<evidence type="ECO:0000256" key="6">
    <source>
        <dbReference type="ARBA" id="ARBA00022932"/>
    </source>
</evidence>
<dbReference type="KEGG" id="samy:DB32_001824"/>
<dbReference type="InterPro" id="IPR048466">
    <property type="entry name" value="DNA_pol3_delta-like_C"/>
</dbReference>
<dbReference type="AlphaFoldDB" id="A0A0F6W0X4"/>
<dbReference type="OrthoDB" id="9769782at2"/>
<dbReference type="GO" id="GO:0003677">
    <property type="term" value="F:DNA binding"/>
    <property type="evidence" value="ECO:0007669"/>
    <property type="project" value="InterPro"/>
</dbReference>
<dbReference type="EMBL" id="CP011125">
    <property type="protein sequence ID" value="AKF04675.1"/>
    <property type="molecule type" value="Genomic_DNA"/>
</dbReference>
<dbReference type="PANTHER" id="PTHR34388:SF1">
    <property type="entry name" value="DNA POLYMERASE III SUBUNIT DELTA"/>
    <property type="match status" value="1"/>
</dbReference>
<dbReference type="Pfam" id="PF06144">
    <property type="entry name" value="DNA_pol3_delta"/>
    <property type="match status" value="1"/>
</dbReference>
<dbReference type="InterPro" id="IPR005790">
    <property type="entry name" value="DNA_polIII_delta"/>
</dbReference>
<dbReference type="InterPro" id="IPR008921">
    <property type="entry name" value="DNA_pol3_clamp-load_cplx_C"/>
</dbReference>
<dbReference type="Pfam" id="PF21694">
    <property type="entry name" value="DNA_pol3_delta_C"/>
    <property type="match status" value="1"/>
</dbReference>
<dbReference type="InterPro" id="IPR010372">
    <property type="entry name" value="DNA_pol3_delta_N"/>
</dbReference>
<dbReference type="NCBIfam" id="TIGR01128">
    <property type="entry name" value="holA"/>
    <property type="match status" value="1"/>
</dbReference>
<keyword evidence="12" id="KW-1185">Reference proteome</keyword>
<feature type="domain" description="DNA polymerase III delta subunit-like C-terminal" evidence="10">
    <location>
        <begin position="212"/>
        <end position="330"/>
    </location>
</feature>
<evidence type="ECO:0000256" key="3">
    <source>
        <dbReference type="ARBA" id="ARBA00022679"/>
    </source>
</evidence>
<evidence type="ECO:0000256" key="8">
    <source>
        <dbReference type="ARBA" id="ARBA00049244"/>
    </source>
</evidence>
<dbReference type="SUPFAM" id="SSF52540">
    <property type="entry name" value="P-loop containing nucleoside triphosphate hydrolases"/>
    <property type="match status" value="1"/>
</dbReference>
<evidence type="ECO:0000256" key="2">
    <source>
        <dbReference type="ARBA" id="ARBA00017703"/>
    </source>
</evidence>
<dbReference type="GO" id="GO:0009360">
    <property type="term" value="C:DNA polymerase III complex"/>
    <property type="evidence" value="ECO:0007669"/>
    <property type="project" value="InterPro"/>
</dbReference>
<reference evidence="11 12" key="1">
    <citation type="submission" date="2015-03" db="EMBL/GenBank/DDBJ databases">
        <title>Genome assembly of Sandaracinus amylolyticus DSM 53668.</title>
        <authorList>
            <person name="Sharma G."/>
            <person name="Subramanian S."/>
        </authorList>
    </citation>
    <scope>NUCLEOTIDE SEQUENCE [LARGE SCALE GENOMIC DNA]</scope>
    <source>
        <strain evidence="11 12">DSM 53668</strain>
    </source>
</reference>
<evidence type="ECO:0000256" key="4">
    <source>
        <dbReference type="ARBA" id="ARBA00022695"/>
    </source>
</evidence>
<evidence type="ECO:0000256" key="7">
    <source>
        <dbReference type="ARBA" id="ARBA00034754"/>
    </source>
</evidence>
<keyword evidence="6" id="KW-0239">DNA-directed DNA polymerase</keyword>
<organism evidence="11 12">
    <name type="scientific">Sandaracinus amylolyticus</name>
    <dbReference type="NCBI Taxonomy" id="927083"/>
    <lineage>
        <taxon>Bacteria</taxon>
        <taxon>Pseudomonadati</taxon>
        <taxon>Myxococcota</taxon>
        <taxon>Polyangia</taxon>
        <taxon>Polyangiales</taxon>
        <taxon>Sandaracinaceae</taxon>
        <taxon>Sandaracinus</taxon>
    </lineage>
</organism>
<dbReference type="Proteomes" id="UP000034883">
    <property type="component" value="Chromosome"/>
</dbReference>
<evidence type="ECO:0000259" key="10">
    <source>
        <dbReference type="Pfam" id="PF21694"/>
    </source>
</evidence>
<dbReference type="Gene3D" id="3.40.50.300">
    <property type="entry name" value="P-loop containing nucleotide triphosphate hydrolases"/>
    <property type="match status" value="1"/>
</dbReference>
<dbReference type="Gene3D" id="1.20.272.10">
    <property type="match status" value="1"/>
</dbReference>
<evidence type="ECO:0000313" key="11">
    <source>
        <dbReference type="EMBL" id="AKF04675.1"/>
    </source>
</evidence>
<evidence type="ECO:0000256" key="1">
    <source>
        <dbReference type="ARBA" id="ARBA00012417"/>
    </source>
</evidence>
<comment type="similarity">
    <text evidence="7">Belongs to the DNA polymerase HolA subunit family.</text>
</comment>
<dbReference type="SUPFAM" id="SSF48019">
    <property type="entry name" value="post-AAA+ oligomerization domain-like"/>
    <property type="match status" value="1"/>
</dbReference>